<keyword evidence="2" id="KW-0812">Transmembrane</keyword>
<dbReference type="InterPro" id="IPR036186">
    <property type="entry name" value="Serpin_sf"/>
</dbReference>
<dbReference type="Proteomes" id="UP000515203">
    <property type="component" value="Unplaced"/>
</dbReference>
<evidence type="ECO:0000256" key="2">
    <source>
        <dbReference type="SAM" id="Phobius"/>
    </source>
</evidence>
<dbReference type="InterPro" id="IPR023796">
    <property type="entry name" value="Serpin_dom"/>
</dbReference>
<dbReference type="SMART" id="SM00093">
    <property type="entry name" value="SERPIN"/>
    <property type="match status" value="1"/>
</dbReference>
<dbReference type="InterPro" id="IPR042178">
    <property type="entry name" value="Serpin_sf_1"/>
</dbReference>
<keyword evidence="2" id="KW-0472">Membrane</keyword>
<dbReference type="Gene3D" id="2.30.39.10">
    <property type="entry name" value="Alpha-1-antitrypsin, domain 1"/>
    <property type="match status" value="1"/>
</dbReference>
<sequence length="404" mass="45721">MAQLDRSRAGDRIMSILLEASGAFATSILKVLGQEDPVCSVFFSLVSISFAMGMVLLGAKGSLVAEMAQARALNTEKDIHGGFQSLLTQVHKSGDPFSFSIANKLFSTESFELLSSFQESCLTFYQGKQEQLSFAQAPESSRKHINVWVFRKTGGKIYELLEKHSVHGVCRLVLINVVYFKGRWQEQFEKSSTMGLSFKINQQEQRPVQMMCEEAMYPCAQEREVLELPYKGQGLSMVLLRLDKCVDLSKVEKALTFEQFQIWTSPEFMKRNEVQVCLPRFKLEEEYDMGSVLWALGILDVFHLGKADLSGMSPDSDLCLSKFMHKSVVEVNGEGMEVAAVSSCMVENYCDNKGRPEFCTDRPFLFFIRHNRTDQSLLCCGRFSSHKGCMPCVREHFHLFPQTL</sequence>
<dbReference type="OrthoDB" id="671595at2759"/>
<dbReference type="AlphaFoldDB" id="A0A6P3VAC0"/>
<evidence type="ECO:0000313" key="5">
    <source>
        <dbReference type="RefSeq" id="XP_012369507.1"/>
    </source>
</evidence>
<gene>
    <name evidence="5" type="primary">LOC101591867</name>
</gene>
<evidence type="ECO:0000256" key="1">
    <source>
        <dbReference type="RuleBase" id="RU000411"/>
    </source>
</evidence>
<dbReference type="Gene3D" id="3.30.497.10">
    <property type="entry name" value="Antithrombin, subunit I, domain 2"/>
    <property type="match status" value="1"/>
</dbReference>
<dbReference type="PANTHER" id="PTHR11461:SF350">
    <property type="entry name" value="SERPIN B9"/>
    <property type="match status" value="1"/>
</dbReference>
<dbReference type="InterPro" id="IPR042185">
    <property type="entry name" value="Serpin_sf_2"/>
</dbReference>
<dbReference type="CDD" id="cd19568">
    <property type="entry name" value="serpinB9_CAP-3"/>
    <property type="match status" value="1"/>
</dbReference>
<comment type="similarity">
    <text evidence="1">Belongs to the serpin family.</text>
</comment>
<evidence type="ECO:0000313" key="4">
    <source>
        <dbReference type="Proteomes" id="UP000515203"/>
    </source>
</evidence>
<dbReference type="InterPro" id="IPR000215">
    <property type="entry name" value="Serpin_fam"/>
</dbReference>
<evidence type="ECO:0000259" key="3">
    <source>
        <dbReference type="SMART" id="SM00093"/>
    </source>
</evidence>
<keyword evidence="4" id="KW-1185">Reference proteome</keyword>
<keyword evidence="2" id="KW-1133">Transmembrane helix</keyword>
<dbReference type="RefSeq" id="XP_012369507.1">
    <property type="nucleotide sequence ID" value="XM_012514053.1"/>
</dbReference>
<organism evidence="4 5">
    <name type="scientific">Octodon degus</name>
    <name type="common">Degu</name>
    <name type="synonym">Sciurus degus</name>
    <dbReference type="NCBI Taxonomy" id="10160"/>
    <lineage>
        <taxon>Eukaryota</taxon>
        <taxon>Metazoa</taxon>
        <taxon>Chordata</taxon>
        <taxon>Craniata</taxon>
        <taxon>Vertebrata</taxon>
        <taxon>Euteleostomi</taxon>
        <taxon>Mammalia</taxon>
        <taxon>Eutheria</taxon>
        <taxon>Euarchontoglires</taxon>
        <taxon>Glires</taxon>
        <taxon>Rodentia</taxon>
        <taxon>Hystricomorpha</taxon>
        <taxon>Octodontidae</taxon>
        <taxon>Octodon</taxon>
    </lineage>
</organism>
<dbReference type="GO" id="GO:0004867">
    <property type="term" value="F:serine-type endopeptidase inhibitor activity"/>
    <property type="evidence" value="ECO:0007669"/>
    <property type="project" value="InterPro"/>
</dbReference>
<dbReference type="GO" id="GO:0005737">
    <property type="term" value="C:cytoplasm"/>
    <property type="evidence" value="ECO:0007669"/>
    <property type="project" value="TreeGrafter"/>
</dbReference>
<dbReference type="InParanoid" id="A0A6P3VAC0"/>
<accession>A0A6P3VAC0</accession>
<reference evidence="5" key="1">
    <citation type="submission" date="2025-08" db="UniProtKB">
        <authorList>
            <consortium name="RefSeq"/>
        </authorList>
    </citation>
    <scope>IDENTIFICATION</scope>
</reference>
<protein>
    <submittedName>
        <fullName evidence="5">LOW QUALITY PROTEIN: serpin B9-like</fullName>
    </submittedName>
</protein>
<dbReference type="Pfam" id="PF00079">
    <property type="entry name" value="Serpin"/>
    <property type="match status" value="1"/>
</dbReference>
<feature type="domain" description="Serpin" evidence="3">
    <location>
        <begin position="26"/>
        <end position="386"/>
    </location>
</feature>
<name>A0A6P3VAC0_OCTDE</name>
<dbReference type="PANTHER" id="PTHR11461">
    <property type="entry name" value="SERINE PROTEASE INHIBITOR, SERPIN"/>
    <property type="match status" value="1"/>
</dbReference>
<dbReference type="GO" id="GO:0005615">
    <property type="term" value="C:extracellular space"/>
    <property type="evidence" value="ECO:0007669"/>
    <property type="project" value="InterPro"/>
</dbReference>
<proteinExistence type="inferred from homology"/>
<dbReference type="SUPFAM" id="SSF56574">
    <property type="entry name" value="Serpins"/>
    <property type="match status" value="1"/>
</dbReference>
<dbReference type="GeneID" id="101591867"/>
<feature type="transmembrane region" description="Helical" evidence="2">
    <location>
        <begin position="41"/>
        <end position="59"/>
    </location>
</feature>